<keyword evidence="1" id="KW-0812">Transmembrane</keyword>
<accession>A0ABP4G6F0</accession>
<comment type="caution">
    <text evidence="2">The sequence shown here is derived from an EMBL/GenBank/DDBJ whole genome shotgun (WGS) entry which is preliminary data.</text>
</comment>
<feature type="transmembrane region" description="Helical" evidence="1">
    <location>
        <begin position="43"/>
        <end position="61"/>
    </location>
</feature>
<evidence type="ECO:0000256" key="1">
    <source>
        <dbReference type="SAM" id="Phobius"/>
    </source>
</evidence>
<evidence type="ECO:0000313" key="3">
    <source>
        <dbReference type="Proteomes" id="UP001500037"/>
    </source>
</evidence>
<name>A0ABP4G6F0_9ACTN</name>
<sequence length="73" mass="7670">MRTTFSYADAFARTLGRRVATRLAGARARAKAAPDGGYTTETIVITALLILLAIGALGILATKVTDKANSLNF</sequence>
<keyword evidence="3" id="KW-1185">Reference proteome</keyword>
<organism evidence="2 3">
    <name type="scientific">Kitasatospora nipponensis</name>
    <dbReference type="NCBI Taxonomy" id="258049"/>
    <lineage>
        <taxon>Bacteria</taxon>
        <taxon>Bacillati</taxon>
        <taxon>Actinomycetota</taxon>
        <taxon>Actinomycetes</taxon>
        <taxon>Kitasatosporales</taxon>
        <taxon>Streptomycetaceae</taxon>
        <taxon>Kitasatospora</taxon>
    </lineage>
</organism>
<evidence type="ECO:0000313" key="2">
    <source>
        <dbReference type="EMBL" id="GAA1215330.1"/>
    </source>
</evidence>
<dbReference type="EMBL" id="BAAALF010000001">
    <property type="protein sequence ID" value="GAA1215330.1"/>
    <property type="molecule type" value="Genomic_DNA"/>
</dbReference>
<reference evidence="3" key="1">
    <citation type="journal article" date="2019" name="Int. J. Syst. Evol. Microbiol.">
        <title>The Global Catalogue of Microorganisms (GCM) 10K type strain sequencing project: providing services to taxonomists for standard genome sequencing and annotation.</title>
        <authorList>
            <consortium name="The Broad Institute Genomics Platform"/>
            <consortium name="The Broad Institute Genome Sequencing Center for Infectious Disease"/>
            <person name="Wu L."/>
            <person name="Ma J."/>
        </authorList>
    </citation>
    <scope>NUCLEOTIDE SEQUENCE [LARGE SCALE GENOMIC DNA]</scope>
    <source>
        <strain evidence="3">JCM 13004</strain>
    </source>
</reference>
<keyword evidence="1" id="KW-0472">Membrane</keyword>
<evidence type="ECO:0008006" key="4">
    <source>
        <dbReference type="Google" id="ProtNLM"/>
    </source>
</evidence>
<dbReference type="RefSeq" id="WP_344437714.1">
    <property type="nucleotide sequence ID" value="NZ_BAAALF010000001.1"/>
</dbReference>
<dbReference type="Proteomes" id="UP001500037">
    <property type="component" value="Unassembled WGS sequence"/>
</dbReference>
<proteinExistence type="predicted"/>
<protein>
    <recommendedName>
        <fullName evidence="4">Flagellin-like protein</fullName>
    </recommendedName>
</protein>
<gene>
    <name evidence="2" type="ORF">GCM10009665_01450</name>
</gene>
<keyword evidence="1" id="KW-1133">Transmembrane helix</keyword>